<feature type="domain" description="SET" evidence="8">
    <location>
        <begin position="507"/>
        <end position="844"/>
    </location>
</feature>
<dbReference type="Pfam" id="PF00856">
    <property type="entry name" value="SET"/>
    <property type="match status" value="1"/>
</dbReference>
<name>A0A395I6G0_ASPHC</name>
<dbReference type="PANTHER" id="PTHR46402:SF2">
    <property type="entry name" value="HISTONE-LYSINE N-TRIMETHYLTRANSFERASE SMYD5"/>
    <property type="match status" value="1"/>
</dbReference>
<dbReference type="PANTHER" id="PTHR46402">
    <property type="entry name" value="SET AND MYND DOMAIN-CONTAINING PROTEIN 5"/>
    <property type="match status" value="1"/>
</dbReference>
<dbReference type="InterPro" id="IPR046341">
    <property type="entry name" value="SET_dom_sf"/>
</dbReference>
<dbReference type="Gene3D" id="2.170.270.10">
    <property type="entry name" value="SET domain"/>
    <property type="match status" value="1"/>
</dbReference>
<dbReference type="OrthoDB" id="438641at2759"/>
<evidence type="ECO:0000259" key="8">
    <source>
        <dbReference type="PROSITE" id="PS50280"/>
    </source>
</evidence>
<reference evidence="9 10" key="1">
    <citation type="submission" date="2018-02" db="EMBL/GenBank/DDBJ databases">
        <title>The genomes of Aspergillus section Nigri reveals drivers in fungal speciation.</title>
        <authorList>
            <consortium name="DOE Joint Genome Institute"/>
            <person name="Vesth T.C."/>
            <person name="Nybo J."/>
            <person name="Theobald S."/>
            <person name="Brandl J."/>
            <person name="Frisvad J.C."/>
            <person name="Nielsen K.F."/>
            <person name="Lyhne E.K."/>
            <person name="Kogle M.E."/>
            <person name="Kuo A."/>
            <person name="Riley R."/>
            <person name="Clum A."/>
            <person name="Nolan M."/>
            <person name="Lipzen A."/>
            <person name="Salamov A."/>
            <person name="Henrissat B."/>
            <person name="Wiebenga A."/>
            <person name="De vries R.P."/>
            <person name="Grigoriev I.V."/>
            <person name="Mortensen U.H."/>
            <person name="Andersen M.R."/>
            <person name="Baker S.E."/>
        </authorList>
    </citation>
    <scope>NUCLEOTIDE SEQUENCE [LARGE SCALE GENOMIC DNA]</scope>
    <source>
        <strain evidence="9 10">CBS 101889</strain>
    </source>
</reference>
<evidence type="ECO:0000256" key="5">
    <source>
        <dbReference type="ARBA" id="ARBA00044528"/>
    </source>
</evidence>
<feature type="region of interest" description="Disordered" evidence="7">
    <location>
        <begin position="860"/>
        <end position="898"/>
    </location>
</feature>
<dbReference type="STRING" id="1450537.A0A395I6G0"/>
<keyword evidence="2" id="KW-0808">Transferase</keyword>
<dbReference type="GO" id="GO:0045814">
    <property type="term" value="P:negative regulation of gene expression, epigenetic"/>
    <property type="evidence" value="ECO:0007669"/>
    <property type="project" value="TreeGrafter"/>
</dbReference>
<dbReference type="SUPFAM" id="SSF82199">
    <property type="entry name" value="SET domain"/>
    <property type="match status" value="1"/>
</dbReference>
<evidence type="ECO:0000256" key="4">
    <source>
        <dbReference type="ARBA" id="ARBA00042380"/>
    </source>
</evidence>
<dbReference type="GeneID" id="37202416"/>
<proteinExistence type="predicted"/>
<accession>A0A395I6G0</accession>
<evidence type="ECO:0000256" key="7">
    <source>
        <dbReference type="SAM" id="MobiDB-lite"/>
    </source>
</evidence>
<sequence>MAHIRSIIGYFAYELVPHGGKHFQSQSSFVSSLPLSLDFIGFKSREIRSKKATTPKSSDIEIALLHFKIKPLLQLLSYKANESSICFVDYPPPDGVIRPPPFPKRPSLYDEVEWGQHVTQNDARIAHRFWYLADSRLRNTLERGERPFLHPENDEEAAAMPLHALAQAVYEHLMRDHLLPLNPNDWETERTDHSWAFQDIFEDRPWTFFKSMLVQSLKSEQLKDALIERGLEDRGTVSVLRQRLEAYQVEGPKCYRALRRSDLSHWGIDRTDISRLFAINISENERASTLDMYTCAILRSPYNPAYWMSRAYCHYRHALFDLAIGDAYRAQLLVDVLVNPMRRNVQPGLYTRVWHAIEQHIIVGAQKAEINLLRAGNGVNYFVPTMRKALHNIICLSLMALQSWNDQAIFEDDLTNKIIMNDRDTQPFKRRQKMVRLIQGEWERNKPLDYGRNHLYHEKHNGRSYGGTPYPYDANDTMRLPKTGEGEGLAAKASDFFVTKNASLPWKNCKIAMEREKRYMMVATENIAKDELIWVEIPAARGHLGVKRPTLPRDHTPERKYTCDNCQRPVTREDRQKQKDQHNAREACRCIDCEPRLVFCPARGDDGDETCAENARRRYHFRACGKDWAWLHDAMRPFVSTFKGSKKWLSHSNEKHGTVMSLLLREVFDITLLRREKHPGLQAHEIDELLALEGRADWKDQNFPFTFAANIQVPNDILMCLGVDIFRDLSFDTWVIQLVLQKLLVNAIPWDQGLRTKIPRSDKMKRGWEFPSRSRQENWPEEKFEKYDPTCRFLYLFPGFSFFDHACNDNGNAQWGYDTDVPNRLLVWATRPIKASEEIRISYISDKDRDEREPVLERVLGKPCNCPGPTHGAQDGPASPAPGPLSSAEPPTPSPSRR</sequence>
<evidence type="ECO:0000256" key="1">
    <source>
        <dbReference type="ARBA" id="ARBA00022603"/>
    </source>
</evidence>
<dbReference type="Proteomes" id="UP000248961">
    <property type="component" value="Unassembled WGS sequence"/>
</dbReference>
<dbReference type="EMBL" id="KZ824271">
    <property type="protein sequence ID" value="RAL15617.1"/>
    <property type="molecule type" value="Genomic_DNA"/>
</dbReference>
<evidence type="ECO:0000313" key="10">
    <source>
        <dbReference type="Proteomes" id="UP000248961"/>
    </source>
</evidence>
<keyword evidence="10" id="KW-1185">Reference proteome</keyword>
<dbReference type="GO" id="GO:0042799">
    <property type="term" value="F:histone H4K20 methyltransferase activity"/>
    <property type="evidence" value="ECO:0007669"/>
    <property type="project" value="TreeGrafter"/>
</dbReference>
<gene>
    <name evidence="9" type="ORF">BO97DRAFT_440999</name>
</gene>
<keyword evidence="1" id="KW-0489">Methyltransferase</keyword>
<organism evidence="9 10">
    <name type="scientific">Aspergillus homomorphus (strain CBS 101889)</name>
    <dbReference type="NCBI Taxonomy" id="1450537"/>
    <lineage>
        <taxon>Eukaryota</taxon>
        <taxon>Fungi</taxon>
        <taxon>Dikarya</taxon>
        <taxon>Ascomycota</taxon>
        <taxon>Pezizomycotina</taxon>
        <taxon>Eurotiomycetes</taxon>
        <taxon>Eurotiomycetidae</taxon>
        <taxon>Eurotiales</taxon>
        <taxon>Aspergillaceae</taxon>
        <taxon>Aspergillus</taxon>
        <taxon>Aspergillus subgen. Circumdati</taxon>
    </lineage>
</organism>
<dbReference type="PROSITE" id="PS50280">
    <property type="entry name" value="SET"/>
    <property type="match status" value="1"/>
</dbReference>
<dbReference type="InterPro" id="IPR001214">
    <property type="entry name" value="SET_dom"/>
</dbReference>
<dbReference type="VEuPathDB" id="FungiDB:BO97DRAFT_440999"/>
<keyword evidence="3" id="KW-0949">S-adenosyl-L-methionine</keyword>
<evidence type="ECO:0000256" key="2">
    <source>
        <dbReference type="ARBA" id="ARBA00022679"/>
    </source>
</evidence>
<protein>
    <recommendedName>
        <fullName evidence="5">Histone-lysine N-methyltransferase SET5</fullName>
    </recommendedName>
    <alternativeName>
        <fullName evidence="4">SET domain-containing protein 5</fullName>
    </alternativeName>
</protein>
<evidence type="ECO:0000313" key="9">
    <source>
        <dbReference type="EMBL" id="RAL15617.1"/>
    </source>
</evidence>
<dbReference type="RefSeq" id="XP_025554771.1">
    <property type="nucleotide sequence ID" value="XM_025698127.1"/>
</dbReference>
<dbReference type="GO" id="GO:0032259">
    <property type="term" value="P:methylation"/>
    <property type="evidence" value="ECO:0007669"/>
    <property type="project" value="UniProtKB-KW"/>
</dbReference>
<evidence type="ECO:0000256" key="3">
    <source>
        <dbReference type="ARBA" id="ARBA00022691"/>
    </source>
</evidence>
<comment type="catalytic activity">
    <reaction evidence="6">
        <text>L-lysyl-[histone] + S-adenosyl-L-methionine = N(6)-methyl-L-lysyl-[histone] + S-adenosyl-L-homocysteine + H(+)</text>
        <dbReference type="Rhea" id="RHEA:10024"/>
        <dbReference type="Rhea" id="RHEA-COMP:9845"/>
        <dbReference type="Rhea" id="RHEA-COMP:9846"/>
        <dbReference type="ChEBI" id="CHEBI:15378"/>
        <dbReference type="ChEBI" id="CHEBI:29969"/>
        <dbReference type="ChEBI" id="CHEBI:57856"/>
        <dbReference type="ChEBI" id="CHEBI:59789"/>
        <dbReference type="ChEBI" id="CHEBI:61929"/>
    </reaction>
    <physiologicalReaction direction="left-to-right" evidence="6">
        <dbReference type="Rhea" id="RHEA:10025"/>
    </physiologicalReaction>
</comment>
<dbReference type="AlphaFoldDB" id="A0A395I6G0"/>
<evidence type="ECO:0000256" key="6">
    <source>
        <dbReference type="ARBA" id="ARBA00048619"/>
    </source>
</evidence>